<dbReference type="PANTHER" id="PTHR13140:SF729">
    <property type="entry name" value="UNCONVENTIONAL MYOSIN-IE"/>
    <property type="match status" value="1"/>
</dbReference>
<evidence type="ECO:0000256" key="1">
    <source>
        <dbReference type="ARBA" id="ARBA00004134"/>
    </source>
</evidence>
<evidence type="ECO:0000313" key="16">
    <source>
        <dbReference type="EMBL" id="RKP01134.1"/>
    </source>
</evidence>
<dbReference type="Gene3D" id="1.10.10.820">
    <property type="match status" value="1"/>
</dbReference>
<proteinExistence type="inferred from homology"/>
<dbReference type="InterPro" id="IPR036072">
    <property type="entry name" value="MYSc_Myo1"/>
</dbReference>
<dbReference type="Pfam" id="PF14604">
    <property type="entry name" value="SH3_9"/>
    <property type="match status" value="1"/>
</dbReference>
<dbReference type="Gene3D" id="2.30.30.40">
    <property type="entry name" value="SH3 Domains"/>
    <property type="match status" value="1"/>
</dbReference>
<evidence type="ECO:0000256" key="7">
    <source>
        <dbReference type="ARBA" id="ARBA00023175"/>
    </source>
</evidence>
<dbReference type="PANTHER" id="PTHR13140">
    <property type="entry name" value="MYOSIN"/>
    <property type="match status" value="1"/>
</dbReference>
<dbReference type="Proteomes" id="UP000268535">
    <property type="component" value="Unassembled WGS sequence"/>
</dbReference>
<dbReference type="GO" id="GO:0016459">
    <property type="term" value="C:myosin complex"/>
    <property type="evidence" value="ECO:0007669"/>
    <property type="project" value="UniProtKB-KW"/>
</dbReference>
<keyword evidence="4 10" id="KW-0547">Nucleotide-binding</keyword>
<dbReference type="InterPro" id="IPR001609">
    <property type="entry name" value="Myosin_head_motor_dom-like"/>
</dbReference>
<comment type="similarity">
    <text evidence="2 10">Belongs to the TRAFAC class myosin-kinesin ATPase superfamily. Myosin family.</text>
</comment>
<feature type="compositionally biased region" description="Low complexity" evidence="11">
    <location>
        <begin position="954"/>
        <end position="972"/>
    </location>
</feature>
<dbReference type="STRING" id="1555241.A0A4P9WWX9"/>
<evidence type="ECO:0000313" key="17">
    <source>
        <dbReference type="Proteomes" id="UP000268535"/>
    </source>
</evidence>
<dbReference type="GO" id="GO:0000146">
    <property type="term" value="F:microfilament motor activity"/>
    <property type="evidence" value="ECO:0007669"/>
    <property type="project" value="TreeGrafter"/>
</dbReference>
<dbReference type="Gene3D" id="1.20.120.720">
    <property type="entry name" value="Myosin VI head, motor domain, U50 subdomain"/>
    <property type="match status" value="1"/>
</dbReference>
<evidence type="ECO:0000256" key="3">
    <source>
        <dbReference type="ARBA" id="ARBA00022443"/>
    </source>
</evidence>
<reference evidence="15" key="3">
    <citation type="submission" date="2018-08" db="EMBL/GenBank/DDBJ databases">
        <title>Leveraging single-cell genomics to expand the Fungal Tree of Life.</title>
        <authorList>
            <consortium name="DOE Joint Genome Institute"/>
            <person name="Ahrendt S.R."/>
            <person name="Quandt C.A."/>
            <person name="Ciobanu D."/>
            <person name="Clum A."/>
            <person name="Salamov A."/>
            <person name="Andreopoulos B."/>
            <person name="Cheng J.-F."/>
            <person name="Woyke T."/>
            <person name="Pelin A."/>
            <person name="Henrissat B."/>
            <person name="Reynolds N."/>
            <person name="Benny G.L."/>
            <person name="Smith M.E."/>
            <person name="James T.Y."/>
            <person name="Grigoriev I.V."/>
        </authorList>
    </citation>
    <scope>NUCLEOTIDE SEQUENCE</scope>
    <source>
        <strain evidence="15">ATCC 52028</strain>
    </source>
</reference>
<feature type="binding site" evidence="10">
    <location>
        <begin position="106"/>
        <end position="113"/>
    </location>
    <ligand>
        <name>ATP</name>
        <dbReference type="ChEBI" id="CHEBI:30616"/>
    </ligand>
</feature>
<evidence type="ECO:0000256" key="4">
    <source>
        <dbReference type="ARBA" id="ARBA00022741"/>
    </source>
</evidence>
<dbReference type="PROSITE" id="PS50002">
    <property type="entry name" value="SH3"/>
    <property type="match status" value="1"/>
</dbReference>
<dbReference type="InterPro" id="IPR027417">
    <property type="entry name" value="P-loop_NTPase"/>
</dbReference>
<keyword evidence="3 9" id="KW-0728">SH3 domain</keyword>
<dbReference type="PRINTS" id="PR00452">
    <property type="entry name" value="SH3DOMAIN"/>
</dbReference>
<evidence type="ECO:0000313" key="15">
    <source>
        <dbReference type="EMBL" id="RKO97884.1"/>
    </source>
</evidence>
<dbReference type="EMBL" id="ML014184">
    <property type="protein sequence ID" value="RKP01134.1"/>
    <property type="molecule type" value="Genomic_DNA"/>
</dbReference>
<accession>A0A4P9WWX9</accession>
<dbReference type="SMART" id="SM00242">
    <property type="entry name" value="MYSc"/>
    <property type="match status" value="1"/>
</dbReference>
<dbReference type="SMART" id="SM00326">
    <property type="entry name" value="SH3"/>
    <property type="match status" value="1"/>
</dbReference>
<gene>
    <name evidence="15" type="ORF">CAUPRSCDRAFT_10473</name>
    <name evidence="16" type="ORF">CXG81DRAFT_26193</name>
</gene>
<evidence type="ECO:0000259" key="13">
    <source>
        <dbReference type="PROSITE" id="PS51456"/>
    </source>
</evidence>
<dbReference type="PROSITE" id="PS51757">
    <property type="entry name" value="TH1"/>
    <property type="match status" value="1"/>
</dbReference>
<comment type="subcellular location">
    <subcellularLocation>
        <location evidence="1">Cytoplasm</location>
        <location evidence="1">Cytoskeleton</location>
        <location evidence="1">Actin patch</location>
    </subcellularLocation>
</comment>
<dbReference type="Pfam" id="PF00063">
    <property type="entry name" value="Myosin_head"/>
    <property type="match status" value="1"/>
</dbReference>
<dbReference type="SUPFAM" id="SSF50044">
    <property type="entry name" value="SH3-domain"/>
    <property type="match status" value="1"/>
</dbReference>
<dbReference type="Pfam" id="PF06017">
    <property type="entry name" value="Myosin_TH1"/>
    <property type="match status" value="1"/>
</dbReference>
<keyword evidence="8 10" id="KW-0009">Actin-binding</keyword>
<sequence length="1143" mass="127445">MSFTWTSKNTAQNGVEDMVLLSKVSEDQITENLKKRISNDLMFTYIGPTLVCVNPYKKLPYFTEKEIEQYAGAQAYEHPPHIYAVADKMFQSMITDEENQCVIISGESGAGKTEAAKLVMNYIAAVSGRGGSHATVVEDVKRIILESNPLLESFGNAKTLRNNNSSRFGKYFEINFTKGGHPMGGKISNFLLEKSRVVQPGKGERNYHVFYQLTKGCDAKEREAYGMMDPNYFSYLNLSEEYNADGIDDRAEFMDLKKAMQVCAISPQNQHNLLSLVAGILHLGNVDFIEEGNNAVIADRQALAFPAYLFGVAETVLEEKLISRFMTTGGGIGRRGSAYNVPLNLEQARGTRDALAKAVYSRMFDWIVGAVNGAMAALAANLRERQILCLGVLDIFGFEIFDKNGFEQFCINYVNEKLQQIFIELTLKQEQEEYAREGIQWTPIAYFNNKIVVDLIESKKPPGVMAILDDVCFTMHAVSEGADLKFVSKLDGAIHNHPHYAGQQTHFTISHYAGKVRYNCDGFTESNKDTLYRDLIQLMQGSNNPFIQALFPETFDDTDRKRPTTVSHKIKTQSQELVDTLTRCTPSYIRCIKPNESKRPRDWDGPRVEHQVRYLNLKENINVRRAGFCYRNYFAKFLRRFAILTPQTWPQWSGDVRQGIQHIMNSVNMAADEWQLGREKVFIKSPESLFLLEEQRDRKFHGYAKVVQRAWRLYKSRKYFLDLRAKAAEVVLNKKERKRFSINRDFVGDYLNFLDNPVLKAMVPKGEKVFFADMMTKYDRKMKSTRREILVTQSHVYMVGQEKMKDGPNKGQWIKIVKRRIPMHAIQKISLSTRADDFLVLNVANDYDTVFENLFKTELLTVLSEQFQATVGRPLALEFTDTIVYSVKKTTFQRASTATLTFALSNAAEVQPGVRNLPIIQPHNHGATILVAPGLPSSTQPSISRRLRNTGSRPAHAQSHQHQYQHQQQAAYPAAAPAGIPAQPAAYGAAITAVAAGVGGLRPPGSARGGYGAANESASPAAAASQHAYPRPMSSAPVPQASPAALMAAAQPGAAAATGGASPAGMAAAAAARKKAPPPVPPPKKLPQFRALYDYDAQEADELTLRTGDVVYVTRKDEQGGWWTVSLRGKTGLVPGNYLEAVA</sequence>
<evidence type="ECO:0000256" key="9">
    <source>
        <dbReference type="PROSITE-ProRule" id="PRU00192"/>
    </source>
</evidence>
<dbReference type="OrthoDB" id="6108017at2759"/>
<dbReference type="FunFam" id="3.40.850.10:FF:000101">
    <property type="entry name" value="Slow myosin heavy chain 2"/>
    <property type="match status" value="1"/>
</dbReference>
<reference evidence="17 18" key="1">
    <citation type="journal article" date="2018" name="Nat. Microbiol.">
        <title>Leveraging single-cell genomics to expand the fungal tree of life.</title>
        <authorList>
            <person name="Ahrendt S.R."/>
            <person name="Quandt C.A."/>
            <person name="Ciobanu D."/>
            <person name="Clum A."/>
            <person name="Salamov A."/>
            <person name="Andreopoulos B."/>
            <person name="Cheng J.F."/>
            <person name="Woyke T."/>
            <person name="Pelin A."/>
            <person name="Henrissat B."/>
            <person name="Reynolds N.K."/>
            <person name="Benny G.L."/>
            <person name="Smith M.E."/>
            <person name="James T.Y."/>
            <person name="Grigoriev I.V."/>
        </authorList>
    </citation>
    <scope>NUCLEOTIDE SEQUENCE [LARGE SCALE GENOMIC DNA]</scope>
    <source>
        <strain evidence="17 18">ATCC 52028</strain>
    </source>
</reference>
<evidence type="ECO:0000259" key="14">
    <source>
        <dbReference type="PROSITE" id="PS51757"/>
    </source>
</evidence>
<dbReference type="FunFam" id="2.30.30.40:FF:000072">
    <property type="entry name" value="Unconventional Myosin IB"/>
    <property type="match status" value="1"/>
</dbReference>
<keyword evidence="7 10" id="KW-0505">Motor protein</keyword>
<dbReference type="InterPro" id="IPR001452">
    <property type="entry name" value="SH3_domain"/>
</dbReference>
<dbReference type="CDD" id="cd01378">
    <property type="entry name" value="MYSc_Myo1"/>
    <property type="match status" value="1"/>
</dbReference>
<evidence type="ECO:0000256" key="5">
    <source>
        <dbReference type="ARBA" id="ARBA00022840"/>
    </source>
</evidence>
<dbReference type="PROSITE" id="PS51456">
    <property type="entry name" value="MYOSIN_MOTOR"/>
    <property type="match status" value="1"/>
</dbReference>
<dbReference type="Gene3D" id="1.20.5.4820">
    <property type="match status" value="1"/>
</dbReference>
<dbReference type="EMBL" id="ML009148">
    <property type="protein sequence ID" value="RKO97884.1"/>
    <property type="molecule type" value="Genomic_DNA"/>
</dbReference>
<dbReference type="InterPro" id="IPR010926">
    <property type="entry name" value="Myosin_TH1"/>
</dbReference>
<evidence type="ECO:0000256" key="11">
    <source>
        <dbReference type="SAM" id="MobiDB-lite"/>
    </source>
</evidence>
<dbReference type="GO" id="GO:0051015">
    <property type="term" value="F:actin filament binding"/>
    <property type="evidence" value="ECO:0007669"/>
    <property type="project" value="TreeGrafter"/>
</dbReference>
<dbReference type="PRINTS" id="PR00193">
    <property type="entry name" value="MYOSINHEAVY"/>
</dbReference>
<name>A0A4P9WWX9_9FUNG</name>
<feature type="domain" description="TH1" evidence="14">
    <location>
        <begin position="735"/>
        <end position="934"/>
    </location>
</feature>
<feature type="region of interest" description="Disordered" evidence="11">
    <location>
        <begin position="933"/>
        <end position="972"/>
    </location>
</feature>
<dbReference type="SUPFAM" id="SSF52540">
    <property type="entry name" value="P-loop containing nucleoside triphosphate hydrolases"/>
    <property type="match status" value="1"/>
</dbReference>
<dbReference type="GO" id="GO:0005886">
    <property type="term" value="C:plasma membrane"/>
    <property type="evidence" value="ECO:0007669"/>
    <property type="project" value="TreeGrafter"/>
</dbReference>
<feature type="region of interest" description="Actin-binding" evidence="10">
    <location>
        <begin position="574"/>
        <end position="596"/>
    </location>
</feature>
<dbReference type="InterPro" id="IPR036028">
    <property type="entry name" value="SH3-like_dom_sf"/>
</dbReference>
<evidence type="ECO:0000256" key="10">
    <source>
        <dbReference type="PROSITE-ProRule" id="PRU00782"/>
    </source>
</evidence>
<dbReference type="GO" id="GO:0005524">
    <property type="term" value="F:ATP binding"/>
    <property type="evidence" value="ECO:0007669"/>
    <property type="project" value="UniProtKB-UniRule"/>
</dbReference>
<feature type="domain" description="SH3" evidence="12">
    <location>
        <begin position="1084"/>
        <end position="1143"/>
    </location>
</feature>
<evidence type="ECO:0000256" key="8">
    <source>
        <dbReference type="ARBA" id="ARBA00023203"/>
    </source>
</evidence>
<dbReference type="Gene3D" id="3.40.850.10">
    <property type="entry name" value="Kinesin motor domain"/>
    <property type="match status" value="1"/>
</dbReference>
<evidence type="ECO:0000256" key="2">
    <source>
        <dbReference type="ARBA" id="ARBA00008314"/>
    </source>
</evidence>
<dbReference type="Proteomes" id="UP000274922">
    <property type="component" value="Unassembled WGS sequence"/>
</dbReference>
<feature type="domain" description="Myosin motor" evidence="13">
    <location>
        <begin position="13"/>
        <end position="697"/>
    </location>
</feature>
<evidence type="ECO:0000256" key="6">
    <source>
        <dbReference type="ARBA" id="ARBA00023123"/>
    </source>
</evidence>
<keyword evidence="6 10" id="KW-0518">Myosin</keyword>
<dbReference type="InterPro" id="IPR036961">
    <property type="entry name" value="Kinesin_motor_dom_sf"/>
</dbReference>
<dbReference type="AlphaFoldDB" id="A0A4P9WWX9"/>
<dbReference type="GO" id="GO:0030479">
    <property type="term" value="C:actin cortical patch"/>
    <property type="evidence" value="ECO:0007669"/>
    <property type="project" value="UniProtKB-SubCell"/>
</dbReference>
<reference evidence="16" key="2">
    <citation type="submission" date="2018-04" db="EMBL/GenBank/DDBJ databases">
        <title>Leveraging single-cell genomics to expand the Fungal Tree of Life.</title>
        <authorList>
            <consortium name="DOE Joint Genome Institute"/>
            <person name="Ahrendt S.R."/>
            <person name="Quandt C.A."/>
            <person name="Ciobanu D."/>
            <person name="Clum A."/>
            <person name="Salamov A."/>
            <person name="Andreopoulos B."/>
            <person name="Cheng J.-F."/>
            <person name="Woyke T."/>
            <person name="Pelin A."/>
            <person name="Henrissat B."/>
            <person name="Benny G.L."/>
            <person name="Smith M.E."/>
            <person name="James T.Y."/>
            <person name="Grigoriev I.V."/>
        </authorList>
    </citation>
    <scope>NUCLEOTIDE SEQUENCE</scope>
    <source>
        <strain evidence="16">ATCC 52028</strain>
    </source>
</reference>
<evidence type="ECO:0000313" key="18">
    <source>
        <dbReference type="Proteomes" id="UP000274922"/>
    </source>
</evidence>
<dbReference type="Gene3D" id="1.20.58.530">
    <property type="match status" value="1"/>
</dbReference>
<dbReference type="FunFam" id="1.20.58.530:FF:000007">
    <property type="entry name" value="Myosin IE"/>
    <property type="match status" value="1"/>
</dbReference>
<evidence type="ECO:0000259" key="12">
    <source>
        <dbReference type="PROSITE" id="PS50002"/>
    </source>
</evidence>
<keyword evidence="5 10" id="KW-0067">ATP-binding</keyword>
<dbReference type="GO" id="GO:0007015">
    <property type="term" value="P:actin filament organization"/>
    <property type="evidence" value="ECO:0007669"/>
    <property type="project" value="TreeGrafter"/>
</dbReference>
<dbReference type="GO" id="GO:0006897">
    <property type="term" value="P:endocytosis"/>
    <property type="evidence" value="ECO:0007669"/>
    <property type="project" value="TreeGrafter"/>
</dbReference>
<organism evidence="15 17">
    <name type="scientific">Caulochytrium protostelioides</name>
    <dbReference type="NCBI Taxonomy" id="1555241"/>
    <lineage>
        <taxon>Eukaryota</taxon>
        <taxon>Fungi</taxon>
        <taxon>Fungi incertae sedis</taxon>
        <taxon>Chytridiomycota</taxon>
        <taxon>Chytridiomycota incertae sedis</taxon>
        <taxon>Chytridiomycetes</taxon>
        <taxon>Caulochytriales</taxon>
        <taxon>Caulochytriaceae</taxon>
        <taxon>Caulochytrium</taxon>
    </lineage>
</organism>
<dbReference type="FunFam" id="1.10.10.820:FF:000001">
    <property type="entry name" value="Myosin heavy chain"/>
    <property type="match status" value="1"/>
</dbReference>
<keyword evidence="18" id="KW-1185">Reference proteome</keyword>
<protein>
    <submittedName>
        <fullName evidence="15">Myosin-Ie</fullName>
    </submittedName>
</protein>